<dbReference type="EMBL" id="EQ974341">
    <property type="protein sequence ID" value="EEF30294.1"/>
    <property type="molecule type" value="Genomic_DNA"/>
</dbReference>
<keyword evidence="2" id="KW-1185">Reference proteome</keyword>
<name>B9T1H3_RICCO</name>
<evidence type="ECO:0000313" key="1">
    <source>
        <dbReference type="EMBL" id="EEF30294.1"/>
    </source>
</evidence>
<sequence length="55" mass="6285">MPKTEGTRKPQSYKPSFLTLLGFPAKNCCNSDNYCGCRDGDDESFKFWGRMGGRW</sequence>
<accession>B9T1H3</accession>
<evidence type="ECO:0000313" key="2">
    <source>
        <dbReference type="Proteomes" id="UP000008311"/>
    </source>
</evidence>
<proteinExistence type="predicted"/>
<protein>
    <submittedName>
        <fullName evidence="1">Uncharacterized protein</fullName>
    </submittedName>
</protein>
<dbReference type="AlphaFoldDB" id="B9T1H3"/>
<organism evidence="1 2">
    <name type="scientific">Ricinus communis</name>
    <name type="common">Castor bean</name>
    <dbReference type="NCBI Taxonomy" id="3988"/>
    <lineage>
        <taxon>Eukaryota</taxon>
        <taxon>Viridiplantae</taxon>
        <taxon>Streptophyta</taxon>
        <taxon>Embryophyta</taxon>
        <taxon>Tracheophyta</taxon>
        <taxon>Spermatophyta</taxon>
        <taxon>Magnoliopsida</taxon>
        <taxon>eudicotyledons</taxon>
        <taxon>Gunneridae</taxon>
        <taxon>Pentapetalae</taxon>
        <taxon>rosids</taxon>
        <taxon>fabids</taxon>
        <taxon>Malpighiales</taxon>
        <taxon>Euphorbiaceae</taxon>
        <taxon>Acalyphoideae</taxon>
        <taxon>Acalypheae</taxon>
        <taxon>Ricinus</taxon>
    </lineage>
</organism>
<gene>
    <name evidence="1" type="ORF">RCOM_0530330</name>
</gene>
<dbReference type="Proteomes" id="UP000008311">
    <property type="component" value="Unassembled WGS sequence"/>
</dbReference>
<reference evidence="2" key="1">
    <citation type="journal article" date="2010" name="Nat. Biotechnol.">
        <title>Draft genome sequence of the oilseed species Ricinus communis.</title>
        <authorList>
            <person name="Chan A.P."/>
            <person name="Crabtree J."/>
            <person name="Zhao Q."/>
            <person name="Lorenzi H."/>
            <person name="Orvis J."/>
            <person name="Puiu D."/>
            <person name="Melake-Berhan A."/>
            <person name="Jones K.M."/>
            <person name="Redman J."/>
            <person name="Chen G."/>
            <person name="Cahoon E.B."/>
            <person name="Gedil M."/>
            <person name="Stanke M."/>
            <person name="Haas B.J."/>
            <person name="Wortman J.R."/>
            <person name="Fraser-Liggett C.M."/>
            <person name="Ravel J."/>
            <person name="Rabinowicz P.D."/>
        </authorList>
    </citation>
    <scope>NUCLEOTIDE SEQUENCE [LARGE SCALE GENOMIC DNA]</scope>
    <source>
        <strain evidence="2">cv. Hale</strain>
    </source>
</reference>
<dbReference type="InParanoid" id="B9T1H3"/>